<organism evidence="1 2">
    <name type="scientific">Deinococcus psychrotolerans</name>
    <dbReference type="NCBI Taxonomy" id="2489213"/>
    <lineage>
        <taxon>Bacteria</taxon>
        <taxon>Thermotogati</taxon>
        <taxon>Deinococcota</taxon>
        <taxon>Deinococci</taxon>
        <taxon>Deinococcales</taxon>
        <taxon>Deinococcaceae</taxon>
        <taxon>Deinococcus</taxon>
    </lineage>
</organism>
<dbReference type="EMBL" id="CP034184">
    <property type="protein sequence ID" value="AZI44431.1"/>
    <property type="molecule type" value="Genomic_DNA"/>
</dbReference>
<dbReference type="Proteomes" id="UP000276417">
    <property type="component" value="Chromosome 2"/>
</dbReference>
<gene>
    <name evidence="1" type="ORF">EHF33_14725</name>
</gene>
<dbReference type="InterPro" id="IPR036412">
    <property type="entry name" value="HAD-like_sf"/>
</dbReference>
<dbReference type="Gene3D" id="3.40.50.1000">
    <property type="entry name" value="HAD superfamily/HAD-like"/>
    <property type="match status" value="1"/>
</dbReference>
<evidence type="ECO:0008006" key="3">
    <source>
        <dbReference type="Google" id="ProtNLM"/>
    </source>
</evidence>
<dbReference type="AlphaFoldDB" id="A0A3G8YRP1"/>
<dbReference type="PIRSF" id="PIRSF030802">
    <property type="entry name" value="UCP030802"/>
    <property type="match status" value="1"/>
</dbReference>
<evidence type="ECO:0000313" key="1">
    <source>
        <dbReference type="EMBL" id="AZI44431.1"/>
    </source>
</evidence>
<reference evidence="1 2" key="1">
    <citation type="submission" date="2018-11" db="EMBL/GenBank/DDBJ databases">
        <title>Deinococcus shelandsis sp. nov., isolated from South Shetland Islands soil of Antarctica.</title>
        <authorList>
            <person name="Tian J."/>
        </authorList>
    </citation>
    <scope>NUCLEOTIDE SEQUENCE [LARGE SCALE GENOMIC DNA]</scope>
    <source>
        <strain evidence="1 2">S14-83T</strain>
    </source>
</reference>
<dbReference type="InterPro" id="IPR024197">
    <property type="entry name" value="TPP-like"/>
</dbReference>
<keyword evidence="2" id="KW-1185">Reference proteome</keyword>
<accession>A0A3G8YRP1</accession>
<sequence>MDQHCRIVVFADLDDTLFQTRRKLRGDEGVLTPATVDTRGEPHSFQTPAQAALLDWLSQPGIAVIAVTGRDLAAMSRVRLPFSSWQVLDHGATMLEPGGAVHQPWASKVGAALPELQGELRMHHASGLALAGTLGCTVRLHTAHGQPMMLVAKHPGADANALAAMQHHWAAAASPAFSVIANANNVSVLPREPGKAGAVRYLREKIFPDALLSFGLGDSVSDLGFLQACDFALTPSRGQLLNAAAAAGLVQR</sequence>
<dbReference type="InterPro" id="IPR023214">
    <property type="entry name" value="HAD_sf"/>
</dbReference>
<protein>
    <recommendedName>
        <fullName evidence="3">Sucrose phosphatase-like domain-containing protein</fullName>
    </recommendedName>
</protein>
<dbReference type="SUPFAM" id="SSF56784">
    <property type="entry name" value="HAD-like"/>
    <property type="match status" value="1"/>
</dbReference>
<dbReference type="KEGG" id="dph:EHF33_14725"/>
<proteinExistence type="predicted"/>
<dbReference type="OrthoDB" id="8746852at2"/>
<name>A0A3G8YRP1_9DEIO</name>
<evidence type="ECO:0000313" key="2">
    <source>
        <dbReference type="Proteomes" id="UP000276417"/>
    </source>
</evidence>